<comment type="caution">
    <text evidence="2">The sequence shown here is derived from an EMBL/GenBank/DDBJ whole genome shotgun (WGS) entry which is preliminary data.</text>
</comment>
<dbReference type="AlphaFoldDB" id="A0A0G8VW60"/>
<dbReference type="EMBL" id="PUUL01000084">
    <property type="protein sequence ID" value="RXD52428.1"/>
    <property type="molecule type" value="Genomic_DNA"/>
</dbReference>
<reference evidence="3 5" key="2">
    <citation type="submission" date="2018-02" db="EMBL/GenBank/DDBJ databases">
        <title>Characterization of Xanthomonas diversity in transplant houses and field plants.</title>
        <authorList>
            <person name="Abrahamian P."/>
            <person name="Timilsina S."/>
            <person name="Minsavage G.V."/>
            <person name="Goss E.M."/>
            <person name="Jones J.B."/>
            <person name="Vallad G.E."/>
        </authorList>
    </citation>
    <scope>NUCLEOTIDE SEQUENCE [LARGE SCALE GENOMIC DNA]</scope>
    <source>
        <strain evidence="3 5">GEV2132</strain>
    </source>
</reference>
<evidence type="ECO:0000313" key="2">
    <source>
        <dbReference type="EMBL" id="NEL78856.1"/>
    </source>
</evidence>
<dbReference type="Proteomes" id="UP000035369">
    <property type="component" value="Unassembled WGS sequence"/>
</dbReference>
<name>A0A0G8VW60_XANPE</name>
<dbReference type="RefSeq" id="WP_040156347.1">
    <property type="nucleotide sequence ID" value="NZ_CP018476.1"/>
</dbReference>
<dbReference type="Proteomes" id="UP000471082">
    <property type="component" value="Unassembled WGS sequence"/>
</dbReference>
<dbReference type="GeneID" id="61780137"/>
<evidence type="ECO:0000313" key="3">
    <source>
        <dbReference type="EMBL" id="RXD52428.1"/>
    </source>
</evidence>
<accession>A0A0G8VW60</accession>
<dbReference type="EMBL" id="JAAGYU010000214">
    <property type="protein sequence ID" value="NEL78856.1"/>
    <property type="molecule type" value="Genomic_DNA"/>
</dbReference>
<organism evidence="2 6">
    <name type="scientific">Xanthomonas perforans</name>
    <dbReference type="NCBI Taxonomy" id="442694"/>
    <lineage>
        <taxon>Bacteria</taxon>
        <taxon>Pseudomonadati</taxon>
        <taxon>Pseudomonadota</taxon>
        <taxon>Gammaproteobacteria</taxon>
        <taxon>Lysobacterales</taxon>
        <taxon>Lysobacteraceae</taxon>
        <taxon>Xanthomonas</taxon>
    </lineage>
</organism>
<protein>
    <submittedName>
        <fullName evidence="2">Uncharacterized protein</fullName>
    </submittedName>
</protein>
<dbReference type="KEGG" id="xpe:BJD13_23890"/>
<evidence type="ECO:0000313" key="6">
    <source>
        <dbReference type="Proteomes" id="UP000471082"/>
    </source>
</evidence>
<gene>
    <name evidence="3" type="ORF">DB769_15005</name>
    <name evidence="2" type="ORF">G3W61_21860</name>
    <name evidence="1" type="ORF">XP315_23625</name>
</gene>
<sequence length="135" mass="15314">MTKTTKRATAHLAALVDELPNLITGLDQEIQSITETMAGLKRQGLVYASPFWKRDKSGQPKYFYLLHTQRKGEPRNREYIGCDANRIARANAAIERAKQYDNLNQRLTQLQSQAEQGVRVLADAKRVLTGNGRTW</sequence>
<dbReference type="EMBL" id="JZUY01000078">
    <property type="protein sequence ID" value="KLC00836.1"/>
    <property type="molecule type" value="Genomic_DNA"/>
</dbReference>
<dbReference type="Proteomes" id="UP000289372">
    <property type="component" value="Unassembled WGS sequence"/>
</dbReference>
<reference evidence="2 6" key="3">
    <citation type="submission" date="2019-11" db="EMBL/GenBank/DDBJ databases">
        <title>Genome-resolved metagenomics to study the prevalence of co-infection and intraspecific heterogeneity among plant pathogen metapopulations.</title>
        <authorList>
            <person name="Newberry E."/>
            <person name="Bhandari R."/>
            <person name="Kemble J."/>
            <person name="Sikora E."/>
            <person name="Potnis N."/>
        </authorList>
    </citation>
    <scope>NUCLEOTIDE SEQUENCE [LARGE SCALE GENOMIC DNA]</scope>
    <source>
        <strain evidence="2">Xp_Tom_Tuscaloosa_18b</strain>
    </source>
</reference>
<proteinExistence type="predicted"/>
<keyword evidence="4" id="KW-1185">Reference proteome</keyword>
<evidence type="ECO:0000313" key="1">
    <source>
        <dbReference type="EMBL" id="KLC00836.1"/>
    </source>
</evidence>
<evidence type="ECO:0000313" key="5">
    <source>
        <dbReference type="Proteomes" id="UP000289372"/>
    </source>
</evidence>
<reference evidence="1 4" key="1">
    <citation type="submission" date="2015-02" db="EMBL/GenBank/DDBJ databases">
        <title>Whole genome sequencing of multiple isolates of three species of pepper and tomato-infecting xanthomonads reveals genetic diversity in field strains and pinpoints effectors responsible for host specificity.</title>
        <authorList>
            <person name="Schwartz A."/>
            <person name="Dahlbeck D."/>
            <person name="Staskawicz B."/>
            <person name="Bart R."/>
            <person name="Potnis N."/>
            <person name="Minsavage G."/>
            <person name="Timilsina S."/>
            <person name="Goss E."/>
            <person name="Jones J."/>
            <person name="Vallad G."/>
            <person name="Barak J."/>
            <person name="Miller S."/>
            <person name="Ritchie D."/>
            <person name="Martins J.Jr."/>
            <person name="Patane J.S."/>
            <person name="Setubal J.C."/>
        </authorList>
    </citation>
    <scope>NUCLEOTIDE SEQUENCE [LARGE SCALE GENOMIC DNA]</scope>
    <source>
        <strain evidence="1 4">Xp3-15</strain>
    </source>
</reference>
<evidence type="ECO:0000313" key="4">
    <source>
        <dbReference type="Proteomes" id="UP000035369"/>
    </source>
</evidence>